<dbReference type="GO" id="GO:0000156">
    <property type="term" value="F:phosphorelay response regulator activity"/>
    <property type="evidence" value="ECO:0007669"/>
    <property type="project" value="UniProtKB-ARBA"/>
</dbReference>
<dbReference type="PANTHER" id="PTHR45339:SF1">
    <property type="entry name" value="HYBRID SIGNAL TRANSDUCTION HISTIDINE KINASE J"/>
    <property type="match status" value="1"/>
</dbReference>
<evidence type="ECO:0000259" key="5">
    <source>
        <dbReference type="PROSITE" id="PS50110"/>
    </source>
</evidence>
<feature type="compositionally biased region" description="Pro residues" evidence="4">
    <location>
        <begin position="96"/>
        <end position="116"/>
    </location>
</feature>
<feature type="compositionally biased region" description="Polar residues" evidence="4">
    <location>
        <begin position="1451"/>
        <end position="1480"/>
    </location>
</feature>
<feature type="region of interest" description="Disordered" evidence="4">
    <location>
        <begin position="1313"/>
        <end position="1356"/>
    </location>
</feature>
<evidence type="ECO:0000256" key="3">
    <source>
        <dbReference type="PROSITE-ProRule" id="PRU00169"/>
    </source>
</evidence>
<feature type="compositionally biased region" description="Pro residues" evidence="4">
    <location>
        <begin position="247"/>
        <end position="259"/>
    </location>
</feature>
<feature type="compositionally biased region" description="Polar residues" evidence="4">
    <location>
        <begin position="1017"/>
        <end position="1029"/>
    </location>
</feature>
<accession>A0A4Q1BNR8</accession>
<feature type="compositionally biased region" description="Low complexity" evidence="4">
    <location>
        <begin position="75"/>
        <end position="90"/>
    </location>
</feature>
<evidence type="ECO:0000256" key="2">
    <source>
        <dbReference type="ARBA" id="ARBA00023012"/>
    </source>
</evidence>
<feature type="domain" description="Response regulatory" evidence="5">
    <location>
        <begin position="1121"/>
        <end position="1264"/>
    </location>
</feature>
<feature type="compositionally biased region" description="Polar residues" evidence="4">
    <location>
        <begin position="974"/>
        <end position="1008"/>
    </location>
</feature>
<feature type="compositionally biased region" description="Basic and acidic residues" evidence="4">
    <location>
        <begin position="656"/>
        <end position="671"/>
    </location>
</feature>
<feature type="modified residue" description="4-aspartylphosphate" evidence="3">
    <location>
        <position position="1170"/>
    </location>
</feature>
<keyword evidence="7" id="KW-1185">Reference proteome</keyword>
<evidence type="ECO:0000256" key="4">
    <source>
        <dbReference type="SAM" id="MobiDB-lite"/>
    </source>
</evidence>
<dbReference type="SUPFAM" id="SSF52172">
    <property type="entry name" value="CheY-like"/>
    <property type="match status" value="1"/>
</dbReference>
<dbReference type="VEuPathDB" id="FungiDB:TREMEDRAFT_44022"/>
<dbReference type="PROSITE" id="PS50110">
    <property type="entry name" value="RESPONSE_REGULATORY"/>
    <property type="match status" value="1"/>
</dbReference>
<feature type="compositionally biased region" description="Polar residues" evidence="4">
    <location>
        <begin position="46"/>
        <end position="66"/>
    </location>
</feature>
<dbReference type="InterPro" id="IPR001789">
    <property type="entry name" value="Sig_transdc_resp-reg_receiver"/>
</dbReference>
<reference evidence="6 7" key="1">
    <citation type="submission" date="2016-06" db="EMBL/GenBank/DDBJ databases">
        <title>Evolution of pathogenesis and genome organization in the Tremellales.</title>
        <authorList>
            <person name="Cuomo C."/>
            <person name="Litvintseva A."/>
            <person name="Heitman J."/>
            <person name="Chen Y."/>
            <person name="Sun S."/>
            <person name="Springer D."/>
            <person name="Dromer F."/>
            <person name="Young S."/>
            <person name="Zeng Q."/>
            <person name="Chapman S."/>
            <person name="Gujja S."/>
            <person name="Saif S."/>
            <person name="Birren B."/>
        </authorList>
    </citation>
    <scope>NUCLEOTIDE SEQUENCE [LARGE SCALE GENOMIC DNA]</scope>
    <source>
        <strain evidence="6 7">ATCC 28783</strain>
    </source>
</reference>
<dbReference type="Pfam" id="PF00072">
    <property type="entry name" value="Response_reg"/>
    <property type="match status" value="1"/>
</dbReference>
<feature type="region of interest" description="Disordered" evidence="4">
    <location>
        <begin position="236"/>
        <end position="276"/>
    </location>
</feature>
<name>A0A4Q1BNR8_TREME</name>
<dbReference type="PANTHER" id="PTHR45339">
    <property type="entry name" value="HYBRID SIGNAL TRANSDUCTION HISTIDINE KINASE J"/>
    <property type="match status" value="1"/>
</dbReference>
<dbReference type="SMART" id="SM00448">
    <property type="entry name" value="REC"/>
    <property type="match status" value="1"/>
</dbReference>
<dbReference type="CDD" id="cd17546">
    <property type="entry name" value="REC_hyHK_CKI1_RcsC-like"/>
    <property type="match status" value="1"/>
</dbReference>
<comment type="caution">
    <text evidence="6">The sequence shown here is derived from an EMBL/GenBank/DDBJ whole genome shotgun (WGS) entry which is preliminary data.</text>
</comment>
<dbReference type="Gene3D" id="3.40.50.2300">
    <property type="match status" value="1"/>
</dbReference>
<protein>
    <recommendedName>
        <fullName evidence="5">Response regulatory domain-containing protein</fullName>
    </recommendedName>
</protein>
<dbReference type="FunFam" id="3.40.50.2300:FF:000146">
    <property type="entry name" value="Putative two-component response regulator SSK1p"/>
    <property type="match status" value="1"/>
</dbReference>
<sequence length="1480" mass="160249">MPYFALKPHASTSSPSYPIPPPIKSTLPPTSLALPPTAPKPRKQSALKTQTLAEDMGNNTSNSVTVEPTMDKMSSSDPSYPLSASSSSSSTNPKFAWPPRPPGPSPFDPSSHPPSDPFNNTSSFAEDPFALPSSSESEDDSRSTREHSFSSMSERSTEPSFPAERRGPTMTMPHRAVSQPTAFNDIAIDPEFSGVGPPAEEYTFDPPVQPVPPAYNRTYSAPLPARVGYLRHPLSPLHDPYGSGHPPISPFPPSGPPTARPVHSGSVQTSPASDDDVRTPLHTLSLELADSVQSAIQTLLHLSPPHLLDNAKEQYSGCTVQMPTTSLSALLTSMRSLNYLSANVETLCAPLHVQESGWTPPVVKPANDFDIGELLQSVADLLSGQAAQAGVDFVLFHGDVGIKHVSVCGDGEGLAYVLSHVIRQILLVAHKGDTIELGLQIIPQSPSLTPRLELPLSNADVDKHRQANMSPGGLPTSPGKTFPSTPFGLAQGPLLCIFEIVHNIFQPNDSPSQTPRAELNPFTQLKEQVDAATPRLDTIMCRRLLQSQNATLRTDAKPSSPLSDGLPRRAYELSVMLPRGRPIPEPAALSAEEEAVRQPFSTVRLAREPTLFELSDFAESLRGKKVLLHASLTSVFARHLTSYLAVWGLDISHKPLEESEPHSRDGSRRDSGYAGSPNTPPAMETVTMPTPMSLAGSGVFAAREADKFIIIDDDVSVLRRELIRLRSQALPNTVRPHLGKRPTMTSRARSTPHVRQVSNLKRPGQMIIHFTSLTNYNLVRDVIVGLIGSPWATQGGTLIHPDVMVIPKPVGPRRFLTALHTAVHQPIVDPYFSPIATSPRSPGGGFFANLRTPTGTELARDNGFFDRVMEESLEHPTHHSVRSPLGEYPPIQSNRRLNDALHLSIPPSSDLVSTPAFEYFSSVKTGSAASGIVLQSPDGTPVGMFFEPPAKADGRRSSYGRMPSDTLRRKATGRRTSSGANQDESNQSPATSPQNARRISNMSSSTSKTDVKESASRRSSGSKEMSPTMTPDLPGRGVSRRKTFQINQNVEPIIAQGRDRAATLTQVARKNPASPPILPSPKEVHPSQPTKTSSPGFVKPPKVLRTVRRSVSDDVVVPPINVLIVEDNPINQNILAMFLRKKKIQYQSAKDGLEAVEKWRTGSFHLILMDIQLPVMDGIEATKEIRKLERSHNIGVFPSTPGSEYPRSTGEAPSSPFRSSVIIVALTASSLQSDRVVALAAGCNDFLTKPVSLKWLERKIVEWGCMQALIDFEGWRRWKGSDPKDPNETKRGFTIGPQAAAKTLASRLRIERKHARSPGPATPTTNDSSGPQINIEAPTPHSELVDSNDEDKPIILPTPAKSLQSARSDLADKRHPIFIPSPHYSSPPAAGLPKSSSLMSIHEEDYEQARALSLGPNIKAASLPDLQTDVNLSSTEAAHAAVERELPELPSDSSGDSFDTANESLDSISLEHSSQSDLPS</sequence>
<evidence type="ECO:0000256" key="1">
    <source>
        <dbReference type="ARBA" id="ARBA00022553"/>
    </source>
</evidence>
<dbReference type="EMBL" id="SDIL01000030">
    <property type="protein sequence ID" value="RXK39521.1"/>
    <property type="molecule type" value="Genomic_DNA"/>
</dbReference>
<keyword evidence="2" id="KW-0902">Two-component regulatory system</keyword>
<feature type="region of interest" description="Disordered" evidence="4">
    <location>
        <begin position="937"/>
        <end position="1039"/>
    </location>
</feature>
<evidence type="ECO:0000313" key="7">
    <source>
        <dbReference type="Proteomes" id="UP000289152"/>
    </source>
</evidence>
<dbReference type="InterPro" id="IPR011006">
    <property type="entry name" value="CheY-like_superfamily"/>
</dbReference>
<organism evidence="6 7">
    <name type="scientific">Tremella mesenterica</name>
    <name type="common">Jelly fungus</name>
    <dbReference type="NCBI Taxonomy" id="5217"/>
    <lineage>
        <taxon>Eukaryota</taxon>
        <taxon>Fungi</taxon>
        <taxon>Dikarya</taxon>
        <taxon>Basidiomycota</taxon>
        <taxon>Agaricomycotina</taxon>
        <taxon>Tremellomycetes</taxon>
        <taxon>Tremellales</taxon>
        <taxon>Tremellaceae</taxon>
        <taxon>Tremella</taxon>
    </lineage>
</organism>
<gene>
    <name evidence="6" type="ORF">M231_03190</name>
</gene>
<dbReference type="OrthoDB" id="21225at2759"/>
<feature type="region of interest" description="Disordered" evidence="4">
    <location>
        <begin position="1055"/>
        <end position="1100"/>
    </location>
</feature>
<feature type="region of interest" description="Disordered" evidence="4">
    <location>
        <begin position="733"/>
        <end position="754"/>
    </location>
</feature>
<dbReference type="Proteomes" id="UP000289152">
    <property type="component" value="Unassembled WGS sequence"/>
</dbReference>
<evidence type="ECO:0000313" key="6">
    <source>
        <dbReference type="EMBL" id="RXK39521.1"/>
    </source>
</evidence>
<dbReference type="InParanoid" id="A0A4Q1BNR8"/>
<feature type="compositionally biased region" description="Low complexity" evidence="4">
    <location>
        <begin position="24"/>
        <end position="35"/>
    </location>
</feature>
<feature type="compositionally biased region" description="Polar residues" evidence="4">
    <location>
        <begin position="1322"/>
        <end position="1332"/>
    </location>
</feature>
<feature type="region of interest" description="Disordered" evidence="4">
    <location>
        <begin position="656"/>
        <end position="687"/>
    </location>
</feature>
<proteinExistence type="predicted"/>
<feature type="region of interest" description="Disordered" evidence="4">
    <location>
        <begin position="1"/>
        <end position="175"/>
    </location>
</feature>
<keyword evidence="1 3" id="KW-0597">Phosphoprotein</keyword>
<feature type="region of interest" description="Disordered" evidence="4">
    <location>
        <begin position="1435"/>
        <end position="1480"/>
    </location>
</feature>
<dbReference type="STRING" id="5217.A0A4Q1BNR8"/>